<accession>A0A0D6R2N2</accession>
<dbReference type="InterPro" id="IPR024602">
    <property type="entry name" value="COG_su2_N"/>
</dbReference>
<keyword evidence="7" id="KW-0472">Membrane</keyword>
<evidence type="ECO:0000256" key="2">
    <source>
        <dbReference type="ARBA" id="ARBA00007603"/>
    </source>
</evidence>
<keyword evidence="6" id="KW-0333">Golgi apparatus</keyword>
<dbReference type="InterPro" id="IPR009316">
    <property type="entry name" value="COG2"/>
</dbReference>
<comment type="similarity">
    <text evidence="2">Belongs to the COG2 family.</text>
</comment>
<evidence type="ECO:0000256" key="1">
    <source>
        <dbReference type="ARBA" id="ARBA00004395"/>
    </source>
</evidence>
<reference evidence="11" key="1">
    <citation type="submission" date="2015-03" db="EMBL/GenBank/DDBJ databases">
        <title>A transcriptome of Araucaria cunninghamii, an australian fine timber species.</title>
        <authorList>
            <person name="Jing Yi C.J.Y."/>
            <person name="Yin San L.Y.S."/>
            <person name="Abdul Karim S.S."/>
            <person name="Wan Azmi N.N."/>
            <person name="Hercus R.R."/>
            <person name="Croft L.L."/>
        </authorList>
    </citation>
    <scope>NUCLEOTIDE SEQUENCE</scope>
    <source>
        <strain evidence="11">MI0301</strain>
        <tissue evidence="11">Leaf</tissue>
    </source>
</reference>
<dbReference type="EMBL" id="GCKF01037155">
    <property type="protein sequence ID" value="JAG96528.1"/>
    <property type="molecule type" value="Transcribed_RNA"/>
</dbReference>
<evidence type="ECO:0000256" key="5">
    <source>
        <dbReference type="ARBA" id="ARBA00022927"/>
    </source>
</evidence>
<keyword evidence="4" id="KW-0813">Transport</keyword>
<dbReference type="GO" id="GO:0000139">
    <property type="term" value="C:Golgi membrane"/>
    <property type="evidence" value="ECO:0007669"/>
    <property type="project" value="UniProtKB-SubCell"/>
</dbReference>
<sequence>MSQLSVTALFGEGEEETQQPLWFKKEVFMLPDFDSESYIADLRRFVALDTLRAELRGHLAQLKNELVELINRDYADFVNLSTKLVDVEGAVLRMRTPLSELRAKISSVKGSVESSLVALQNGLQRRAHASASREILELLLDTCHVISKVEKLMVELQSMPEEGVISHIEPGNKSSFGNGNVVEIAENGANLEETRSMLLERIASEMNRLKFYIARAQNLPFIQNMEKRIQNASLTLEKSLGRCFEIGLECHDESVIYNCLRAYAAIDNTKGAEETFRSTIVAPYIQKVIPSTPSREVVGGSVDKLEEDYQQIKTFVEKDCKFLLDITASANSGLHVFNFLANSVLKEVMSAIQKGKASALSPGKPAEFLVNYKSSMEFLTFLEGFCLSKSAVGEFRLQPVYIDFVKQWNLGAYFTLRFQEIATSLDSALATTSIIPVHNSQHHQDGVLALTLKESIVLLECLHRCWQDDVYIASIADKFLRLTLQLLSRYSTWLSTGLAACKKGNGNSSTSGEVAFVATPEDLVFVRHDVDLIVKEVNGSFLENVLGLLTSCSVEVLALVKQSILHASQSLLDFMPTILDVMIEAVVEKSVEVLRQLKGITATYRMTNKPLPVRHSPYVSGVLQPLKAFLEGERAIYLTEEARNELLQSTAERITGRYNELAWELVTVARKTESSLQRIRQGAQKRGGAGTDSLDSNISDTDKICMQLFLDVQEYGRRLSAIGVAAAKIPAYTSLWQCVAPPDKQSSIQL</sequence>
<organism evidence="11">
    <name type="scientific">Araucaria cunninghamii</name>
    <name type="common">Hoop pine</name>
    <name type="synonym">Moreton Bay pine</name>
    <dbReference type="NCBI Taxonomy" id="56994"/>
    <lineage>
        <taxon>Eukaryota</taxon>
        <taxon>Viridiplantae</taxon>
        <taxon>Streptophyta</taxon>
        <taxon>Embryophyta</taxon>
        <taxon>Tracheophyta</taxon>
        <taxon>Spermatophyta</taxon>
        <taxon>Pinopsida</taxon>
        <taxon>Pinidae</taxon>
        <taxon>Conifers II</taxon>
        <taxon>Araucariales</taxon>
        <taxon>Araucariaceae</taxon>
        <taxon>Araucaria</taxon>
    </lineage>
</organism>
<evidence type="ECO:0000256" key="4">
    <source>
        <dbReference type="ARBA" id="ARBA00022448"/>
    </source>
</evidence>
<evidence type="ECO:0000256" key="7">
    <source>
        <dbReference type="ARBA" id="ARBA00023136"/>
    </source>
</evidence>
<feature type="domain" description="Conserved oligomeric Golgi complex subunit 2 N-terminal" evidence="9">
    <location>
        <begin position="21"/>
        <end position="95"/>
    </location>
</feature>
<dbReference type="AlphaFoldDB" id="A0A0D6R2N2"/>
<proteinExistence type="inferred from homology"/>
<evidence type="ECO:0000256" key="3">
    <source>
        <dbReference type="ARBA" id="ARBA00020977"/>
    </source>
</evidence>
<protein>
    <recommendedName>
        <fullName evidence="3">Conserved oligomeric Golgi complex subunit 2</fullName>
    </recommendedName>
    <alternativeName>
        <fullName evidence="8">Component of oligomeric Golgi complex 2</fullName>
    </alternativeName>
</protein>
<dbReference type="InterPro" id="IPR024603">
    <property type="entry name" value="COG_complex_COG2_C"/>
</dbReference>
<dbReference type="PANTHER" id="PTHR12961">
    <property type="entry name" value="CONSERVED OLIGOMERIC GOLGI COMPLEX COMPONENT 2"/>
    <property type="match status" value="1"/>
</dbReference>
<dbReference type="GO" id="GO:0006891">
    <property type="term" value="P:intra-Golgi vesicle-mediated transport"/>
    <property type="evidence" value="ECO:0007669"/>
    <property type="project" value="TreeGrafter"/>
</dbReference>
<evidence type="ECO:0000313" key="11">
    <source>
        <dbReference type="EMBL" id="JAG96528.1"/>
    </source>
</evidence>
<dbReference type="Pfam" id="PF06148">
    <property type="entry name" value="COG2_N"/>
    <property type="match status" value="1"/>
</dbReference>
<dbReference type="PANTHER" id="PTHR12961:SF0">
    <property type="entry name" value="CONSERVED OLIGOMERIC GOLGI COMPLEX SUBUNIT 2"/>
    <property type="match status" value="1"/>
</dbReference>
<keyword evidence="5" id="KW-0653">Protein transport</keyword>
<evidence type="ECO:0000256" key="8">
    <source>
        <dbReference type="ARBA" id="ARBA00031344"/>
    </source>
</evidence>
<dbReference type="GO" id="GO:0015031">
    <property type="term" value="P:protein transport"/>
    <property type="evidence" value="ECO:0007669"/>
    <property type="project" value="UniProtKB-KW"/>
</dbReference>
<comment type="subcellular location">
    <subcellularLocation>
        <location evidence="1">Golgi apparatus membrane</location>
        <topology evidence="1">Peripheral membrane protein</topology>
    </subcellularLocation>
</comment>
<evidence type="ECO:0000259" key="9">
    <source>
        <dbReference type="Pfam" id="PF06148"/>
    </source>
</evidence>
<evidence type="ECO:0000259" key="10">
    <source>
        <dbReference type="Pfam" id="PF12022"/>
    </source>
</evidence>
<name>A0A0D6R2N2_ARACU</name>
<feature type="domain" description="COG complex component COG2 C-terminal" evidence="10">
    <location>
        <begin position="406"/>
        <end position="712"/>
    </location>
</feature>
<dbReference type="Pfam" id="PF12022">
    <property type="entry name" value="COG2_C"/>
    <property type="match status" value="1"/>
</dbReference>
<dbReference type="GO" id="GO:0017119">
    <property type="term" value="C:Golgi transport complex"/>
    <property type="evidence" value="ECO:0007669"/>
    <property type="project" value="TreeGrafter"/>
</dbReference>
<evidence type="ECO:0000256" key="6">
    <source>
        <dbReference type="ARBA" id="ARBA00023034"/>
    </source>
</evidence>
<dbReference type="GO" id="GO:0007030">
    <property type="term" value="P:Golgi organization"/>
    <property type="evidence" value="ECO:0007669"/>
    <property type="project" value="InterPro"/>
</dbReference>